<dbReference type="AlphaFoldDB" id="A0A6P6A7N3"/>
<feature type="region of interest" description="Disordered" evidence="1">
    <location>
        <begin position="167"/>
        <end position="196"/>
    </location>
</feature>
<reference evidence="4" key="1">
    <citation type="submission" date="2025-08" db="UniProtKB">
        <authorList>
            <consortium name="RefSeq"/>
        </authorList>
    </citation>
    <scope>IDENTIFICATION</scope>
    <source>
        <tissue evidence="4">Fruit stalk</tissue>
    </source>
</reference>
<keyword evidence="2" id="KW-1133">Transmembrane helix</keyword>
<accession>A0A6P6A7N3</accession>
<feature type="compositionally biased region" description="Polar residues" evidence="1">
    <location>
        <begin position="167"/>
        <end position="188"/>
    </location>
</feature>
<keyword evidence="2" id="KW-0812">Transmembrane</keyword>
<evidence type="ECO:0000256" key="1">
    <source>
        <dbReference type="SAM" id="MobiDB-lite"/>
    </source>
</evidence>
<keyword evidence="2" id="KW-0472">Membrane</keyword>
<dbReference type="GeneID" id="111306995"/>
<evidence type="ECO:0000313" key="3">
    <source>
        <dbReference type="Proteomes" id="UP000515121"/>
    </source>
</evidence>
<feature type="transmembrane region" description="Helical" evidence="2">
    <location>
        <begin position="375"/>
        <end position="394"/>
    </location>
</feature>
<dbReference type="Proteomes" id="UP000515121">
    <property type="component" value="Unplaced"/>
</dbReference>
<proteinExistence type="predicted"/>
<protein>
    <submittedName>
        <fullName evidence="4">Uncharacterized protein LOC111306995</fullName>
    </submittedName>
</protein>
<name>A0A6P6A7N3_DURZI</name>
<dbReference type="RefSeq" id="XP_022760805.1">
    <property type="nucleotide sequence ID" value="XM_022905070.1"/>
</dbReference>
<feature type="transmembrane region" description="Helical" evidence="2">
    <location>
        <begin position="311"/>
        <end position="328"/>
    </location>
</feature>
<organism evidence="3 4">
    <name type="scientific">Durio zibethinus</name>
    <name type="common">Durian</name>
    <dbReference type="NCBI Taxonomy" id="66656"/>
    <lineage>
        <taxon>Eukaryota</taxon>
        <taxon>Viridiplantae</taxon>
        <taxon>Streptophyta</taxon>
        <taxon>Embryophyta</taxon>
        <taxon>Tracheophyta</taxon>
        <taxon>Spermatophyta</taxon>
        <taxon>Magnoliopsida</taxon>
        <taxon>eudicotyledons</taxon>
        <taxon>Gunneridae</taxon>
        <taxon>Pentapetalae</taxon>
        <taxon>rosids</taxon>
        <taxon>malvids</taxon>
        <taxon>Malvales</taxon>
        <taxon>Malvaceae</taxon>
        <taxon>Helicteroideae</taxon>
        <taxon>Durio</taxon>
    </lineage>
</organism>
<evidence type="ECO:0000313" key="4">
    <source>
        <dbReference type="RefSeq" id="XP_022760805.1"/>
    </source>
</evidence>
<dbReference type="KEGG" id="dzi:111306995"/>
<evidence type="ECO:0000256" key="2">
    <source>
        <dbReference type="SAM" id="Phobius"/>
    </source>
</evidence>
<feature type="transmembrane region" description="Helical" evidence="2">
    <location>
        <begin position="348"/>
        <end position="369"/>
    </location>
</feature>
<keyword evidence="3" id="KW-1185">Reference proteome</keyword>
<feature type="transmembrane region" description="Helical" evidence="2">
    <location>
        <begin position="274"/>
        <end position="291"/>
    </location>
</feature>
<dbReference type="OrthoDB" id="10465232at2759"/>
<sequence length="395" mass="42520">MAENNTDTSQPDIDFAKFLTLLPSALPDHLHYLIRDELDVIHKIFRDLPPHWRGVFIDILSGKASKFRDYLLLAKSYGCPVNSVLQLFAELRMFHMTAKMEAILGHPLVTLAQNYGNPNNGTGKTGLLYAWLAPSKAASILHLQNVAFGLHDMPRCTRAILAENYGNPNNGTGSTGFQRQRSGPSNGSLVHHDTAGLHGNTAGTDVAISAAGHGTPPYHDNNTVGTDLAISVAGHRSVLKPSHATVLDDITNLMKEIFASLNGNPQLARDYPKWFTTLLGINGGVIITLISKSTSNNPQSLSTEIMESFTALSAVVGFSASLAGLYLITNKPQTLPFSCDSEIATRKVGIVGGIATAFAFIAGVLLLLPNNPFRWITMGLAAALLLIPFLIRFLG</sequence>
<gene>
    <name evidence="4" type="primary">LOC111306995</name>
</gene>